<dbReference type="InterPro" id="IPR000873">
    <property type="entry name" value="AMP-dep_synth/lig_dom"/>
</dbReference>
<evidence type="ECO:0000313" key="6">
    <source>
        <dbReference type="Proteomes" id="UP001150925"/>
    </source>
</evidence>
<feature type="non-terminal residue" evidence="5">
    <location>
        <position position="791"/>
    </location>
</feature>
<dbReference type="Gene3D" id="1.10.1200.10">
    <property type="entry name" value="ACP-like"/>
    <property type="match status" value="1"/>
</dbReference>
<reference evidence="5" key="1">
    <citation type="submission" date="2022-07" db="EMBL/GenBank/DDBJ databases">
        <title>Phylogenomic reconstructions and comparative analyses of Kickxellomycotina fungi.</title>
        <authorList>
            <person name="Reynolds N.K."/>
            <person name="Stajich J.E."/>
            <person name="Barry K."/>
            <person name="Grigoriev I.V."/>
            <person name="Crous P."/>
            <person name="Smith M.E."/>
        </authorList>
    </citation>
    <scope>NUCLEOTIDE SEQUENCE</scope>
    <source>
        <strain evidence="5">RSA 1196</strain>
    </source>
</reference>
<dbReference type="GO" id="GO:0043041">
    <property type="term" value="P:amino acid activation for nonribosomal peptide biosynthetic process"/>
    <property type="evidence" value="ECO:0007669"/>
    <property type="project" value="TreeGrafter"/>
</dbReference>
<dbReference type="InterPro" id="IPR006162">
    <property type="entry name" value="Ppantetheine_attach_site"/>
</dbReference>
<dbReference type="Pfam" id="PF00501">
    <property type="entry name" value="AMP-binding"/>
    <property type="match status" value="1"/>
</dbReference>
<protein>
    <recommendedName>
        <fullName evidence="4">Carrier domain-containing protein</fullName>
    </recommendedName>
</protein>
<dbReference type="InterPro" id="IPR009081">
    <property type="entry name" value="PP-bd_ACP"/>
</dbReference>
<dbReference type="InterPro" id="IPR020459">
    <property type="entry name" value="AMP-binding"/>
</dbReference>
<dbReference type="PANTHER" id="PTHR45527:SF1">
    <property type="entry name" value="FATTY ACID SYNTHASE"/>
    <property type="match status" value="1"/>
</dbReference>
<dbReference type="AlphaFoldDB" id="A0A9W8AJT2"/>
<organism evidence="5 6">
    <name type="scientific">Dispira parvispora</name>
    <dbReference type="NCBI Taxonomy" id="1520584"/>
    <lineage>
        <taxon>Eukaryota</taxon>
        <taxon>Fungi</taxon>
        <taxon>Fungi incertae sedis</taxon>
        <taxon>Zoopagomycota</taxon>
        <taxon>Kickxellomycotina</taxon>
        <taxon>Dimargaritomycetes</taxon>
        <taxon>Dimargaritales</taxon>
        <taxon>Dimargaritaceae</taxon>
        <taxon>Dispira</taxon>
    </lineage>
</organism>
<keyword evidence="6" id="KW-1185">Reference proteome</keyword>
<dbReference type="GO" id="GO:0016874">
    <property type="term" value="F:ligase activity"/>
    <property type="evidence" value="ECO:0007669"/>
    <property type="project" value="UniProtKB-KW"/>
</dbReference>
<dbReference type="InterPro" id="IPR025110">
    <property type="entry name" value="AMP-bd_C"/>
</dbReference>
<evidence type="ECO:0000313" key="5">
    <source>
        <dbReference type="EMBL" id="KAJ1954453.1"/>
    </source>
</evidence>
<dbReference type="InterPro" id="IPR001242">
    <property type="entry name" value="Condensation_dom"/>
</dbReference>
<dbReference type="Gene3D" id="3.30.300.30">
    <property type="match status" value="1"/>
</dbReference>
<keyword evidence="1" id="KW-0596">Phosphopantetheine</keyword>
<dbReference type="InterPro" id="IPR023213">
    <property type="entry name" value="CAT-like_dom_sf"/>
</dbReference>
<dbReference type="Pfam" id="PF00550">
    <property type="entry name" value="PP-binding"/>
    <property type="match status" value="1"/>
</dbReference>
<dbReference type="EMBL" id="JANBPY010002571">
    <property type="protein sequence ID" value="KAJ1954453.1"/>
    <property type="molecule type" value="Genomic_DNA"/>
</dbReference>
<dbReference type="PROSITE" id="PS00455">
    <property type="entry name" value="AMP_BINDING"/>
    <property type="match status" value="1"/>
</dbReference>
<comment type="caution">
    <text evidence="5">The sequence shown here is derived from an EMBL/GenBank/DDBJ whole genome shotgun (WGS) entry which is preliminary data.</text>
</comment>
<evidence type="ECO:0000256" key="1">
    <source>
        <dbReference type="ARBA" id="ARBA00022450"/>
    </source>
</evidence>
<feature type="domain" description="Carrier" evidence="4">
    <location>
        <begin position="426"/>
        <end position="502"/>
    </location>
</feature>
<keyword evidence="3" id="KW-0436">Ligase</keyword>
<dbReference type="InterPro" id="IPR045851">
    <property type="entry name" value="AMP-bd_C_sf"/>
</dbReference>
<gene>
    <name evidence="5" type="ORF">IWQ62_005754</name>
</gene>
<dbReference type="NCBIfam" id="TIGR01733">
    <property type="entry name" value="AA-adenyl-dom"/>
    <property type="match status" value="1"/>
</dbReference>
<dbReference type="Pfam" id="PF00668">
    <property type="entry name" value="Condensation"/>
    <property type="match status" value="1"/>
</dbReference>
<dbReference type="Proteomes" id="UP001150925">
    <property type="component" value="Unassembled WGS sequence"/>
</dbReference>
<dbReference type="Gene3D" id="3.40.50.12780">
    <property type="entry name" value="N-terminal domain of ligase-like"/>
    <property type="match status" value="1"/>
</dbReference>
<sequence>MFGVLMAGMTYVAVDSMYPVERIQHILDDCGCRFVIWAAPGQTHQNLVDLDLPLVQGMIDVDEAIHSNNVKAQNPFVTVSPALDDLAYIVYTSGSTGKPKGVKIRHCGLANLVRSPPHNLGIQPGERVLQVLSLAFDGCVNDIYSTLCNGGTLVLCTNVVEELAQVDVAAMTPSMLSALNPSAYPNLRRIITAAEPLPQRLAQKWGALYPLYNAYGPSECTVCTHVDRVQPQQPITIGTPIAGSVCRVLDSHLRPVPVGVPGELYIGGYCLSAGYVNRPDLDEIHFVPDPGDSTQRLYRTGDMARWLSDGRLEYLSREGDFVKLRGYRVEIGEIETVLSKDSVVTGCAVVIYQEHVYAFVTPDTVDDTLVLAQAQAVLPHYMVPKALFPLNTLPLTANGKVDKKKLHDQVQDRLQQVPTSSNPVVKPQTLKQGLIVDSLVQTLFLASDRVGIHDSFFQLGGDSISAIRLSANLRERGLTVSVANIFDHPTAYTLAEVATEVTPVDPEEAARTQAPVVGTVPLTPIQHWFFDLQLETVHRFNQSFMLEMKPSQPAQMIISAIQQLITHHDMLRGRFVNDENMDTWCQSVAPFQSGSNSSLLHTEVVADPMGITALRRHCVALSECLSITTGPLVAVGIYRGQQGEQLVYWTVHHLVVDLVSWRIMLEDLANLLIGKSLPAKTVSYQTWAHHLLEQAPLLNKSDQEELNQGPVKPSPKLYVDFDSPLSLNTIGSKVTATRLATKTVTSQILGASETGGLRAKPLELLLAGFTWAYLTTTGESNVTVDLESHGR</sequence>
<accession>A0A9W8AJT2</accession>
<keyword evidence="2" id="KW-0597">Phosphoprotein</keyword>
<evidence type="ECO:0000256" key="3">
    <source>
        <dbReference type="ARBA" id="ARBA00022598"/>
    </source>
</evidence>
<dbReference type="InterPro" id="IPR020845">
    <property type="entry name" value="AMP-binding_CS"/>
</dbReference>
<dbReference type="PROSITE" id="PS00012">
    <property type="entry name" value="PHOSPHOPANTETHEINE"/>
    <property type="match status" value="1"/>
</dbReference>
<dbReference type="Gene3D" id="3.30.559.10">
    <property type="entry name" value="Chloramphenicol acetyltransferase-like domain"/>
    <property type="match status" value="1"/>
</dbReference>
<dbReference type="InterPro" id="IPR010071">
    <property type="entry name" value="AA_adenyl_dom"/>
</dbReference>
<dbReference type="SMART" id="SM00823">
    <property type="entry name" value="PKS_PP"/>
    <property type="match status" value="1"/>
</dbReference>
<dbReference type="SUPFAM" id="SSF52777">
    <property type="entry name" value="CoA-dependent acyltransferases"/>
    <property type="match status" value="1"/>
</dbReference>
<proteinExistence type="predicted"/>
<evidence type="ECO:0000259" key="4">
    <source>
        <dbReference type="PROSITE" id="PS50075"/>
    </source>
</evidence>
<dbReference type="SUPFAM" id="SSF56801">
    <property type="entry name" value="Acetyl-CoA synthetase-like"/>
    <property type="match status" value="1"/>
</dbReference>
<dbReference type="SUPFAM" id="SSF47336">
    <property type="entry name" value="ACP-like"/>
    <property type="match status" value="1"/>
</dbReference>
<dbReference type="PRINTS" id="PR00154">
    <property type="entry name" value="AMPBINDING"/>
</dbReference>
<evidence type="ECO:0000256" key="2">
    <source>
        <dbReference type="ARBA" id="ARBA00022553"/>
    </source>
</evidence>
<dbReference type="GO" id="GO:0044550">
    <property type="term" value="P:secondary metabolite biosynthetic process"/>
    <property type="evidence" value="ECO:0007669"/>
    <property type="project" value="TreeGrafter"/>
</dbReference>
<name>A0A9W8AJT2_9FUNG</name>
<dbReference type="GO" id="GO:0031177">
    <property type="term" value="F:phosphopantetheine binding"/>
    <property type="evidence" value="ECO:0007669"/>
    <property type="project" value="InterPro"/>
</dbReference>
<dbReference type="PANTHER" id="PTHR45527">
    <property type="entry name" value="NONRIBOSOMAL PEPTIDE SYNTHETASE"/>
    <property type="match status" value="1"/>
</dbReference>
<dbReference type="InterPro" id="IPR042099">
    <property type="entry name" value="ANL_N_sf"/>
</dbReference>
<dbReference type="InterPro" id="IPR036736">
    <property type="entry name" value="ACP-like_sf"/>
</dbReference>
<dbReference type="OrthoDB" id="4920779at2759"/>
<dbReference type="GO" id="GO:0005737">
    <property type="term" value="C:cytoplasm"/>
    <property type="evidence" value="ECO:0007669"/>
    <property type="project" value="TreeGrafter"/>
</dbReference>
<dbReference type="InterPro" id="IPR020806">
    <property type="entry name" value="PKS_PP-bd"/>
</dbReference>
<dbReference type="PROSITE" id="PS50075">
    <property type="entry name" value="CARRIER"/>
    <property type="match status" value="1"/>
</dbReference>
<dbReference type="Pfam" id="PF13193">
    <property type="entry name" value="AMP-binding_C"/>
    <property type="match status" value="1"/>
</dbReference>